<feature type="transmembrane region" description="Helical" evidence="1">
    <location>
        <begin position="75"/>
        <end position="93"/>
    </location>
</feature>
<dbReference type="STRING" id="70601.gene:9378867"/>
<keyword evidence="1" id="KW-1133">Transmembrane helix</keyword>
<dbReference type="AlphaFoldDB" id="O59559"/>
<dbReference type="EnsemblBacteria" id="BAA30983">
    <property type="protein sequence ID" value="BAA30983"/>
    <property type="gene ID" value="BAA30983"/>
</dbReference>
<accession>O59559</accession>
<reference evidence="2 3" key="1">
    <citation type="journal article" date="1998" name="DNA Res.">
        <title>Complete sequence and gene organization of the genome of a hyper-thermophilic archaebacterium, Pyrococcus horikoshii OT3.</title>
        <authorList>
            <person name="Kawarabayasi Y."/>
            <person name="Sawada M."/>
            <person name="Horikawa H."/>
            <person name="Haikawa Y."/>
            <person name="Hino Y."/>
            <person name="Yamamoto S."/>
            <person name="Sekine M."/>
            <person name="Baba S."/>
            <person name="Kosugi H."/>
            <person name="Hosoyama A."/>
            <person name="Nagai Y."/>
            <person name="Sakai M."/>
            <person name="Ogura K."/>
            <person name="Otuka R."/>
            <person name="Nakazawa H."/>
            <person name="Takamiya M."/>
            <person name="Ohfuku Y."/>
            <person name="Funahashi T."/>
            <person name="Tanaka T."/>
            <person name="Kudoh Y."/>
            <person name="Yamazaki J."/>
            <person name="Kushida N."/>
            <person name="Oguchi A."/>
            <person name="Aoki K."/>
            <person name="Nakamura Y."/>
            <person name="Robb T.F."/>
            <person name="Horikoshi K."/>
            <person name="Masuchi Y."/>
            <person name="Shizuya H."/>
            <person name="Kikuchi H."/>
        </authorList>
    </citation>
    <scope>NUCLEOTIDE SEQUENCE [LARGE SCALE GENOMIC DNA]</scope>
    <source>
        <strain evidence="3">ATCC 700860 / DSM 12428 / JCM 9974 / NBRC 100139 / OT-3</strain>
    </source>
</reference>
<sequence>MHILYFLFPKVTFNSFSTPIFFTLISFYSLVTFFPLLSLFIRTSIPSNLINMIIQNSIKGVFVHLDVKMRFFLDFYFLNSLICYSNYIVPFLLAHTLNLITPSVLTTVECDF</sequence>
<name>O59559_PYRHO</name>
<evidence type="ECO:0000256" key="1">
    <source>
        <dbReference type="SAM" id="Phobius"/>
    </source>
</evidence>
<keyword evidence="1" id="KW-0472">Membrane</keyword>
<proteinExistence type="predicted"/>
<feature type="transmembrane region" description="Helical" evidence="1">
    <location>
        <begin position="20"/>
        <end position="41"/>
    </location>
</feature>
<dbReference type="EMBL" id="BA000001">
    <property type="protein sequence ID" value="BAA30983.1"/>
    <property type="molecule type" value="Genomic_DNA"/>
</dbReference>
<dbReference type="DNASU" id="1442702"/>
<evidence type="ECO:0000313" key="3">
    <source>
        <dbReference type="Proteomes" id="UP000000752"/>
    </source>
</evidence>
<gene>
    <name evidence="2" type="ordered locus">PH1861</name>
</gene>
<keyword evidence="3" id="KW-1185">Reference proteome</keyword>
<protein>
    <submittedName>
        <fullName evidence="2">Uncharacterized protein</fullName>
    </submittedName>
</protein>
<dbReference type="KEGG" id="pho:PH1861"/>
<dbReference type="Proteomes" id="UP000000752">
    <property type="component" value="Chromosome"/>
</dbReference>
<keyword evidence="1" id="KW-0812">Transmembrane</keyword>
<evidence type="ECO:0000313" key="2">
    <source>
        <dbReference type="EMBL" id="BAA30983.1"/>
    </source>
</evidence>
<organism evidence="2 3">
    <name type="scientific">Pyrococcus horikoshii (strain ATCC 700860 / DSM 12428 / JCM 9974 / NBRC 100139 / OT-3)</name>
    <dbReference type="NCBI Taxonomy" id="70601"/>
    <lineage>
        <taxon>Archaea</taxon>
        <taxon>Methanobacteriati</taxon>
        <taxon>Methanobacteriota</taxon>
        <taxon>Thermococci</taxon>
        <taxon>Thermococcales</taxon>
        <taxon>Thermococcaceae</taxon>
        <taxon>Pyrococcus</taxon>
    </lineage>
</organism>
<dbReference type="PIR" id="H71198">
    <property type="entry name" value="H71198"/>
</dbReference>